<dbReference type="Pfam" id="PF04965">
    <property type="entry name" value="GPW_gp25"/>
    <property type="match status" value="1"/>
</dbReference>
<dbReference type="AlphaFoldDB" id="A0A244EQM4"/>
<name>A0A244EQM4_PSESX</name>
<evidence type="ECO:0000259" key="1">
    <source>
        <dbReference type="Pfam" id="PF04965"/>
    </source>
</evidence>
<evidence type="ECO:0000313" key="2">
    <source>
        <dbReference type="EMBL" id="OUM06831.1"/>
    </source>
</evidence>
<gene>
    <name evidence="2" type="ORF">BW686_12910</name>
</gene>
<dbReference type="RefSeq" id="WP_084917219.1">
    <property type="nucleotide sequence ID" value="NZ_MTSA01000009.1"/>
</dbReference>
<reference evidence="2 3" key="1">
    <citation type="submission" date="2017-01" db="EMBL/GenBank/DDBJ databases">
        <authorList>
            <person name="Mah S.A."/>
            <person name="Swanson W.J."/>
            <person name="Moy G.W."/>
            <person name="Vacquier V.D."/>
        </authorList>
    </citation>
    <scope>NUCLEOTIDE SEQUENCE [LARGE SCALE GENOMIC DNA]</scope>
    <source>
        <strain evidence="2">PDD-32b-74</strain>
    </source>
</reference>
<protein>
    <recommendedName>
        <fullName evidence="1">IraD/Gp25-like domain-containing protein</fullName>
    </recommendedName>
</protein>
<dbReference type="OrthoDB" id="9802846at2"/>
<dbReference type="Gene3D" id="3.10.450.40">
    <property type="match status" value="1"/>
</dbReference>
<organism evidence="2 3">
    <name type="scientific">Pseudomonas syringae</name>
    <dbReference type="NCBI Taxonomy" id="317"/>
    <lineage>
        <taxon>Bacteria</taxon>
        <taxon>Pseudomonadati</taxon>
        <taxon>Pseudomonadota</taxon>
        <taxon>Gammaproteobacteria</taxon>
        <taxon>Pseudomonadales</taxon>
        <taxon>Pseudomonadaceae</taxon>
        <taxon>Pseudomonas</taxon>
    </lineage>
</organism>
<dbReference type="InterPro" id="IPR007048">
    <property type="entry name" value="IraD/Gp25-like"/>
</dbReference>
<feature type="domain" description="IraD/Gp25-like" evidence="1">
    <location>
        <begin position="28"/>
        <end position="117"/>
    </location>
</feature>
<sequence length="138" mass="15396">MADSTFLGTGWSYPPVFDDVNFELKMSSGVDNINQSIDLLLNTPVGSRTLMPDYGCNLSSYVFRRIDASVREEIIQSVRLTLLNGEPRIDVERVDLSVLAAEATAQIAITYRVRETNTRHNHVYPFSQLEGTNLEIGG</sequence>
<comment type="caution">
    <text evidence="2">The sequence shown here is derived from an EMBL/GenBank/DDBJ whole genome shotgun (WGS) entry which is preliminary data.</text>
</comment>
<dbReference type="EMBL" id="MTSA01000009">
    <property type="protein sequence ID" value="OUM06831.1"/>
    <property type="molecule type" value="Genomic_DNA"/>
</dbReference>
<proteinExistence type="predicted"/>
<dbReference type="Proteomes" id="UP000195128">
    <property type="component" value="Unassembled WGS sequence"/>
</dbReference>
<accession>A0A244EQM4</accession>
<evidence type="ECO:0000313" key="3">
    <source>
        <dbReference type="Proteomes" id="UP000195128"/>
    </source>
</evidence>
<dbReference type="SUPFAM" id="SSF160719">
    <property type="entry name" value="gpW/gp25-like"/>
    <property type="match status" value="1"/>
</dbReference>